<dbReference type="OrthoDB" id="10254930at2759"/>
<dbReference type="Gene3D" id="3.10.20.90">
    <property type="entry name" value="Phosphatidylinositol 3-kinase Catalytic Subunit, Chain A, domain 1"/>
    <property type="match status" value="1"/>
</dbReference>
<dbReference type="GO" id="GO:1903094">
    <property type="term" value="P:negative regulation of protein K48-linked deubiquitination"/>
    <property type="evidence" value="ECO:0007669"/>
    <property type="project" value="TreeGrafter"/>
</dbReference>
<dbReference type="InterPro" id="IPR001012">
    <property type="entry name" value="UBX_dom"/>
</dbReference>
<organism evidence="7 8">
    <name type="scientific">Pyrrhoderma noxium</name>
    <dbReference type="NCBI Taxonomy" id="2282107"/>
    <lineage>
        <taxon>Eukaryota</taxon>
        <taxon>Fungi</taxon>
        <taxon>Dikarya</taxon>
        <taxon>Basidiomycota</taxon>
        <taxon>Agaricomycotina</taxon>
        <taxon>Agaricomycetes</taxon>
        <taxon>Hymenochaetales</taxon>
        <taxon>Hymenochaetaceae</taxon>
        <taxon>Pyrrhoderma</taxon>
    </lineage>
</organism>
<feature type="domain" description="UBX" evidence="6">
    <location>
        <begin position="265"/>
        <end position="345"/>
    </location>
</feature>
<evidence type="ECO:0000313" key="8">
    <source>
        <dbReference type="Proteomes" id="UP000217199"/>
    </source>
</evidence>
<dbReference type="Pfam" id="PF22562">
    <property type="entry name" value="UBA_7"/>
    <property type="match status" value="1"/>
</dbReference>
<keyword evidence="8" id="KW-1185">Reference proteome</keyword>
<evidence type="ECO:0000256" key="4">
    <source>
        <dbReference type="SAM" id="MobiDB-lite"/>
    </source>
</evidence>
<dbReference type="Gene3D" id="1.10.8.10">
    <property type="entry name" value="DNA helicase RuvA subunit, C-terminal domain"/>
    <property type="match status" value="1"/>
</dbReference>
<dbReference type="InterPro" id="IPR013087">
    <property type="entry name" value="Znf_C2H2_type"/>
</dbReference>
<dbReference type="SMART" id="SM00166">
    <property type="entry name" value="UBX"/>
    <property type="match status" value="1"/>
</dbReference>
<dbReference type="STRING" id="2282107.A0A286UJM7"/>
<gene>
    <name evidence="7" type="ORF">PNOK_0475500</name>
</gene>
<dbReference type="GO" id="GO:0036435">
    <property type="term" value="F:K48-linked polyubiquitin modification-dependent protein binding"/>
    <property type="evidence" value="ECO:0007669"/>
    <property type="project" value="TreeGrafter"/>
</dbReference>
<dbReference type="FunCoup" id="A0A286UJM7">
    <property type="interactions" value="134"/>
</dbReference>
<dbReference type="PANTHER" id="PTHR46340:SF1">
    <property type="entry name" value="UBX DOMAIN-CONTAINING PROTEIN 1"/>
    <property type="match status" value="1"/>
</dbReference>
<dbReference type="PROSITE" id="PS50030">
    <property type="entry name" value="UBA"/>
    <property type="match status" value="1"/>
</dbReference>
<dbReference type="GO" id="GO:0005737">
    <property type="term" value="C:cytoplasm"/>
    <property type="evidence" value="ECO:0007669"/>
    <property type="project" value="UniProtKB-SubCell"/>
</dbReference>
<dbReference type="InterPro" id="IPR029071">
    <property type="entry name" value="Ubiquitin-like_domsf"/>
</dbReference>
<dbReference type="InParanoid" id="A0A286UJM7"/>
<name>A0A286UJM7_9AGAM</name>
<dbReference type="GO" id="GO:0032435">
    <property type="term" value="P:negative regulation of proteasomal ubiquitin-dependent protein catabolic process"/>
    <property type="evidence" value="ECO:0007669"/>
    <property type="project" value="TreeGrafter"/>
</dbReference>
<dbReference type="InterPro" id="IPR009060">
    <property type="entry name" value="UBA-like_sf"/>
</dbReference>
<dbReference type="PANTHER" id="PTHR46340">
    <property type="entry name" value="UBX DOMAIN-CONTAINING PROTEIN 1"/>
    <property type="match status" value="1"/>
</dbReference>
<comment type="subcellular location">
    <subcellularLocation>
        <location evidence="1">Cytoplasm</location>
    </subcellularLocation>
</comment>
<dbReference type="Pfam" id="PF00789">
    <property type="entry name" value="UBX"/>
    <property type="match status" value="1"/>
</dbReference>
<evidence type="ECO:0000259" key="5">
    <source>
        <dbReference type="PROSITE" id="PS50030"/>
    </source>
</evidence>
<dbReference type="SUPFAM" id="SSF54236">
    <property type="entry name" value="Ubiquitin-like"/>
    <property type="match status" value="1"/>
</dbReference>
<evidence type="ECO:0000256" key="1">
    <source>
        <dbReference type="ARBA" id="ARBA00004496"/>
    </source>
</evidence>
<feature type="region of interest" description="Disordered" evidence="4">
    <location>
        <begin position="45"/>
        <end position="69"/>
    </location>
</feature>
<evidence type="ECO:0000256" key="3">
    <source>
        <dbReference type="ARBA" id="ARBA00023054"/>
    </source>
</evidence>
<dbReference type="PROSITE" id="PS00028">
    <property type="entry name" value="ZINC_FINGER_C2H2_1"/>
    <property type="match status" value="1"/>
</dbReference>
<feature type="compositionally biased region" description="Basic and acidic residues" evidence="4">
    <location>
        <begin position="161"/>
        <end position="172"/>
    </location>
</feature>
<feature type="region of interest" description="Disordered" evidence="4">
    <location>
        <begin position="225"/>
        <end position="268"/>
    </location>
</feature>
<accession>A0A286UJM7</accession>
<dbReference type="SUPFAM" id="SSF46934">
    <property type="entry name" value="UBA-like"/>
    <property type="match status" value="1"/>
</dbReference>
<dbReference type="InterPro" id="IPR015940">
    <property type="entry name" value="UBA"/>
</dbReference>
<evidence type="ECO:0000313" key="7">
    <source>
        <dbReference type="EMBL" id="PAV19821.1"/>
    </source>
</evidence>
<reference evidence="7 8" key="1">
    <citation type="journal article" date="2017" name="Mol. Ecol.">
        <title>Comparative and population genomic landscape of Phellinus noxius: A hypervariable fungus causing root rot in trees.</title>
        <authorList>
            <person name="Chung C.L."/>
            <person name="Lee T.J."/>
            <person name="Akiba M."/>
            <person name="Lee H.H."/>
            <person name="Kuo T.H."/>
            <person name="Liu D."/>
            <person name="Ke H.M."/>
            <person name="Yokoi T."/>
            <person name="Roa M.B."/>
            <person name="Lu M.J."/>
            <person name="Chang Y.Y."/>
            <person name="Ann P.J."/>
            <person name="Tsai J.N."/>
            <person name="Chen C.Y."/>
            <person name="Tzean S.S."/>
            <person name="Ota Y."/>
            <person name="Hattori T."/>
            <person name="Sahashi N."/>
            <person name="Liou R.F."/>
            <person name="Kikuchi T."/>
            <person name="Tsai I.J."/>
        </authorList>
    </citation>
    <scope>NUCLEOTIDE SEQUENCE [LARGE SCALE GENOMIC DNA]</scope>
    <source>
        <strain evidence="7 8">FFPRI411160</strain>
    </source>
</reference>
<comment type="caution">
    <text evidence="7">The sequence shown here is derived from an EMBL/GenBank/DDBJ whole genome shotgun (WGS) entry which is preliminary data.</text>
</comment>
<keyword evidence="3" id="KW-0175">Coiled coil</keyword>
<feature type="compositionally biased region" description="Basic and acidic residues" evidence="4">
    <location>
        <begin position="181"/>
        <end position="190"/>
    </location>
</feature>
<dbReference type="GO" id="GO:0005634">
    <property type="term" value="C:nucleus"/>
    <property type="evidence" value="ECO:0007669"/>
    <property type="project" value="TreeGrafter"/>
</dbReference>
<feature type="domain" description="UBA" evidence="5">
    <location>
        <begin position="8"/>
        <end position="40"/>
    </location>
</feature>
<evidence type="ECO:0000256" key="2">
    <source>
        <dbReference type="ARBA" id="ARBA00022490"/>
    </source>
</evidence>
<dbReference type="GO" id="GO:0031397">
    <property type="term" value="P:negative regulation of protein ubiquitination"/>
    <property type="evidence" value="ECO:0007669"/>
    <property type="project" value="TreeGrafter"/>
</dbReference>
<dbReference type="EMBL" id="NBII01000004">
    <property type="protein sequence ID" value="PAV19821.1"/>
    <property type="molecule type" value="Genomic_DNA"/>
</dbReference>
<feature type="compositionally biased region" description="Basic and acidic residues" evidence="4">
    <location>
        <begin position="225"/>
        <end position="241"/>
    </location>
</feature>
<keyword evidence="2" id="KW-0963">Cytoplasm</keyword>
<protein>
    <submittedName>
        <fullName evidence="7">Uncharacterized protein</fullName>
    </submittedName>
</protein>
<feature type="region of interest" description="Disordered" evidence="4">
    <location>
        <begin position="161"/>
        <end position="190"/>
    </location>
</feature>
<evidence type="ECO:0000259" key="6">
    <source>
        <dbReference type="PROSITE" id="PS50033"/>
    </source>
</evidence>
<proteinExistence type="predicted"/>
<feature type="compositionally biased region" description="Low complexity" evidence="4">
    <location>
        <begin position="48"/>
        <end position="68"/>
    </location>
</feature>
<dbReference type="PROSITE" id="PS50033">
    <property type="entry name" value="UBX"/>
    <property type="match status" value="1"/>
</dbReference>
<dbReference type="Proteomes" id="UP000217199">
    <property type="component" value="Unassembled WGS sequence"/>
</dbReference>
<dbReference type="AlphaFoldDB" id="A0A286UJM7"/>
<sequence>MAGDRDLLLGMGFEAARVDWALRATKNSGLQPALDFLFAHTDDPIPDSSAQASASGTSTSSGNLANAAEDVDDEDMEALKEAYGTGPASGDSVAPVQEGLEAKSIKCTECGKIFKNAALANFHAEKSGHDQFEESTEEVKPLTEKEKAQKLTELRARLAEKRSKKNIEDAKEAQANAQIRRKADKEASDAREALKAKEAIKMAEDARRQKIEDRKARDEIKRQIEQDKQERRERAEREKLLRQGGTVEATPAPPAPAPSSPVTRSDHKNTRIQIRLASGGKPFQTVLPSESTLNELAVYLASEAPGINADAVSFSSQWPKKQFTRDDFSKTLQELGLTPSATLIAS</sequence>